<organism evidence="2 3">
    <name type="scientific">Streptomyces bangladeshensis</name>
    <dbReference type="NCBI Taxonomy" id="295352"/>
    <lineage>
        <taxon>Bacteria</taxon>
        <taxon>Bacillati</taxon>
        <taxon>Actinomycetota</taxon>
        <taxon>Actinomycetes</taxon>
        <taxon>Kitasatosporales</taxon>
        <taxon>Streptomycetaceae</taxon>
        <taxon>Streptomyces</taxon>
    </lineage>
</organism>
<dbReference type="RefSeq" id="WP_346163809.1">
    <property type="nucleotide sequence ID" value="NZ_BAAAOQ010000020.1"/>
</dbReference>
<accession>A0ABN3BX01</accession>
<feature type="compositionally biased region" description="Basic and acidic residues" evidence="1">
    <location>
        <begin position="50"/>
        <end position="69"/>
    </location>
</feature>
<dbReference type="Proteomes" id="UP001501391">
    <property type="component" value="Unassembled WGS sequence"/>
</dbReference>
<evidence type="ECO:0000313" key="3">
    <source>
        <dbReference type="Proteomes" id="UP001501391"/>
    </source>
</evidence>
<feature type="region of interest" description="Disordered" evidence="1">
    <location>
        <begin position="42"/>
        <end position="80"/>
    </location>
</feature>
<keyword evidence="3" id="KW-1185">Reference proteome</keyword>
<evidence type="ECO:0000256" key="1">
    <source>
        <dbReference type="SAM" id="MobiDB-lite"/>
    </source>
</evidence>
<protein>
    <submittedName>
        <fullName evidence="2">Uncharacterized protein</fullName>
    </submittedName>
</protein>
<evidence type="ECO:0000313" key="2">
    <source>
        <dbReference type="EMBL" id="GAA2201439.1"/>
    </source>
</evidence>
<name>A0ABN3BX01_9ACTN</name>
<reference evidence="2 3" key="1">
    <citation type="journal article" date="2019" name="Int. J. Syst. Evol. Microbiol.">
        <title>The Global Catalogue of Microorganisms (GCM) 10K type strain sequencing project: providing services to taxonomists for standard genome sequencing and annotation.</title>
        <authorList>
            <consortium name="The Broad Institute Genomics Platform"/>
            <consortium name="The Broad Institute Genome Sequencing Center for Infectious Disease"/>
            <person name="Wu L."/>
            <person name="Ma J."/>
        </authorList>
    </citation>
    <scope>NUCLEOTIDE SEQUENCE [LARGE SCALE GENOMIC DNA]</scope>
    <source>
        <strain evidence="2 3">JCM 14924</strain>
    </source>
</reference>
<proteinExistence type="predicted"/>
<comment type="caution">
    <text evidence="2">The sequence shown here is derived from an EMBL/GenBank/DDBJ whole genome shotgun (WGS) entry which is preliminary data.</text>
</comment>
<dbReference type="EMBL" id="BAAAOQ010000020">
    <property type="protein sequence ID" value="GAA2201439.1"/>
    <property type="molecule type" value="Genomic_DNA"/>
</dbReference>
<gene>
    <name evidence="2" type="ORF">GCM10009787_56340</name>
</gene>
<sequence length="80" mass="8541">MQGGAVGSAAAARVYDADTGTPAAPVTATALDKPVGQRLANLCEGGGRGTDPERARRRAEQRAEIDPDRWPAWPVDWQRQ</sequence>